<keyword evidence="1" id="KW-0472">Membrane</keyword>
<dbReference type="EMBL" id="GAIX01009220">
    <property type="protein sequence ID" value="JAA83340.1"/>
    <property type="molecule type" value="Transcribed_RNA"/>
</dbReference>
<name>S4P944_9NEOP</name>
<keyword evidence="1" id="KW-1133">Transmembrane helix</keyword>
<sequence>KRCNLGPFLYDILSPLVHVMFTSIMTSFILYSSLHIKIVKINFPLFLNVNLKLINCYDFSAANYLLIQVC</sequence>
<keyword evidence="1" id="KW-0812">Transmembrane</keyword>
<accession>S4P944</accession>
<proteinExistence type="predicted"/>
<feature type="transmembrane region" description="Helical" evidence="1">
    <location>
        <begin position="12"/>
        <end position="31"/>
    </location>
</feature>
<evidence type="ECO:0000313" key="2">
    <source>
        <dbReference type="EMBL" id="JAA83340.1"/>
    </source>
</evidence>
<reference evidence="2" key="2">
    <citation type="submission" date="2013-05" db="EMBL/GenBank/DDBJ databases">
        <authorList>
            <person name="Carter J.-M."/>
            <person name="Baker S.C."/>
            <person name="Pink R."/>
            <person name="Carter D.R.F."/>
            <person name="Collins A."/>
            <person name="Tomlin J."/>
            <person name="Gibbs M."/>
            <person name="Breuker C.J."/>
        </authorList>
    </citation>
    <scope>NUCLEOTIDE SEQUENCE</scope>
    <source>
        <tissue evidence="2">Ovary</tissue>
    </source>
</reference>
<organism evidence="2">
    <name type="scientific">Pararge aegeria</name>
    <name type="common">speckled wood butterfly</name>
    <dbReference type="NCBI Taxonomy" id="116150"/>
    <lineage>
        <taxon>Eukaryota</taxon>
        <taxon>Metazoa</taxon>
        <taxon>Ecdysozoa</taxon>
        <taxon>Arthropoda</taxon>
        <taxon>Hexapoda</taxon>
        <taxon>Insecta</taxon>
        <taxon>Pterygota</taxon>
        <taxon>Neoptera</taxon>
        <taxon>Endopterygota</taxon>
        <taxon>Lepidoptera</taxon>
        <taxon>Glossata</taxon>
        <taxon>Ditrysia</taxon>
        <taxon>Papilionoidea</taxon>
        <taxon>Nymphalidae</taxon>
        <taxon>Satyrinae</taxon>
        <taxon>Satyrini</taxon>
        <taxon>Parargina</taxon>
        <taxon>Pararge</taxon>
    </lineage>
</organism>
<dbReference type="AlphaFoldDB" id="S4P944"/>
<feature type="non-terminal residue" evidence="2">
    <location>
        <position position="1"/>
    </location>
</feature>
<evidence type="ECO:0000256" key="1">
    <source>
        <dbReference type="SAM" id="Phobius"/>
    </source>
</evidence>
<protein>
    <submittedName>
        <fullName evidence="2">Uncharacterized protein</fullName>
    </submittedName>
</protein>
<reference evidence="2" key="1">
    <citation type="journal article" date="2013" name="BMC Genomics">
        <title>Unscrambling butterfly oogenesis.</title>
        <authorList>
            <person name="Carter J.M."/>
            <person name="Baker S.C."/>
            <person name="Pink R."/>
            <person name="Carter D.R."/>
            <person name="Collins A."/>
            <person name="Tomlin J."/>
            <person name="Gibbs M."/>
            <person name="Breuker C.J."/>
        </authorList>
    </citation>
    <scope>NUCLEOTIDE SEQUENCE</scope>
    <source>
        <tissue evidence="2">Ovary</tissue>
    </source>
</reference>